<dbReference type="SMART" id="SM00220">
    <property type="entry name" value="S_TKc"/>
    <property type="match status" value="1"/>
</dbReference>
<dbReference type="FunFam" id="1.10.510.10:FF:001167">
    <property type="entry name" value="Uncharacterized protein"/>
    <property type="match status" value="1"/>
</dbReference>
<evidence type="ECO:0000256" key="2">
    <source>
        <dbReference type="ARBA" id="ARBA00022527"/>
    </source>
</evidence>
<dbReference type="EMBL" id="DS022312">
    <property type="protein sequence ID" value="OAJ44598.1"/>
    <property type="molecule type" value="Genomic_DNA"/>
</dbReference>
<dbReference type="STRING" id="403673.A0A177WX97"/>
<gene>
    <name evidence="12" type="ORF">BDEG_27807</name>
</gene>
<name>A0A177WX97_BATDL</name>
<dbReference type="eggNOG" id="KOG1035">
    <property type="taxonomic scope" value="Eukaryota"/>
</dbReference>
<dbReference type="InterPro" id="IPR050339">
    <property type="entry name" value="CC_SR_Kinase"/>
</dbReference>
<dbReference type="PROSITE" id="PS00107">
    <property type="entry name" value="PROTEIN_KINASE_ATP"/>
    <property type="match status" value="1"/>
</dbReference>
<proteinExistence type="predicted"/>
<keyword evidence="5 9" id="KW-0547">Nucleotide-binding</keyword>
<dbReference type="VEuPathDB" id="FungiDB:BDEG_27807"/>
<keyword evidence="3" id="KW-0597">Phosphoprotein</keyword>
<evidence type="ECO:0000256" key="6">
    <source>
        <dbReference type="ARBA" id="ARBA00022777"/>
    </source>
</evidence>
<evidence type="ECO:0000256" key="9">
    <source>
        <dbReference type="PROSITE-ProRule" id="PRU10141"/>
    </source>
</evidence>
<keyword evidence="8" id="KW-0652">Protein synthesis inhibitor</keyword>
<evidence type="ECO:0000256" key="4">
    <source>
        <dbReference type="ARBA" id="ARBA00022679"/>
    </source>
</evidence>
<dbReference type="GO" id="GO:0004694">
    <property type="term" value="F:eukaryotic translation initiation factor 2alpha kinase activity"/>
    <property type="evidence" value="ECO:0007669"/>
    <property type="project" value="TreeGrafter"/>
</dbReference>
<dbReference type="Pfam" id="PF22949">
    <property type="entry name" value="HRI2_3H"/>
    <property type="match status" value="1"/>
</dbReference>
<protein>
    <recommendedName>
        <fullName evidence="1">non-specific serine/threonine protein kinase</fullName>
        <ecNumber evidence="1">2.7.11.1</ecNumber>
    </recommendedName>
</protein>
<feature type="domain" description="Protein kinase" evidence="11">
    <location>
        <begin position="240"/>
        <end position="615"/>
    </location>
</feature>
<dbReference type="Proteomes" id="UP000077115">
    <property type="component" value="Unassembled WGS sequence"/>
</dbReference>
<dbReference type="PROSITE" id="PS50011">
    <property type="entry name" value="PROTEIN_KINASE_DOM"/>
    <property type="match status" value="1"/>
</dbReference>
<dbReference type="GO" id="GO:0005737">
    <property type="term" value="C:cytoplasm"/>
    <property type="evidence" value="ECO:0007669"/>
    <property type="project" value="TreeGrafter"/>
</dbReference>
<keyword evidence="10" id="KW-0175">Coiled coil</keyword>
<evidence type="ECO:0000313" key="13">
    <source>
        <dbReference type="Proteomes" id="UP000077115"/>
    </source>
</evidence>
<dbReference type="InterPro" id="IPR054521">
    <property type="entry name" value="HRI2_3H"/>
</dbReference>
<reference evidence="12 13" key="1">
    <citation type="submission" date="2006-10" db="EMBL/GenBank/DDBJ databases">
        <title>The Genome Sequence of Batrachochytrium dendrobatidis JEL423.</title>
        <authorList>
            <consortium name="The Broad Institute Genome Sequencing Platform"/>
            <person name="Birren B."/>
            <person name="Lander E."/>
            <person name="Galagan J."/>
            <person name="Cuomo C."/>
            <person name="Devon K."/>
            <person name="Jaffe D."/>
            <person name="Butler J."/>
            <person name="Alvarez P."/>
            <person name="Gnerre S."/>
            <person name="Grabherr M."/>
            <person name="Kleber M."/>
            <person name="Mauceli E."/>
            <person name="Brockman W."/>
            <person name="Young S."/>
            <person name="LaButti K."/>
            <person name="Sykes S."/>
            <person name="DeCaprio D."/>
            <person name="Crawford M."/>
            <person name="Koehrsen M."/>
            <person name="Engels R."/>
            <person name="Montgomery P."/>
            <person name="Pearson M."/>
            <person name="Howarth C."/>
            <person name="Larson L."/>
            <person name="White J."/>
            <person name="O'Leary S."/>
            <person name="Kodira C."/>
            <person name="Zeng Q."/>
            <person name="Yandava C."/>
            <person name="Alvarado L."/>
            <person name="Longcore J."/>
            <person name="James T."/>
        </authorList>
    </citation>
    <scope>NUCLEOTIDE SEQUENCE [LARGE SCALE GENOMIC DNA]</scope>
    <source>
        <strain evidence="12 13">JEL423</strain>
    </source>
</reference>
<evidence type="ECO:0000256" key="10">
    <source>
        <dbReference type="SAM" id="Coils"/>
    </source>
</evidence>
<organism evidence="12 13">
    <name type="scientific">Batrachochytrium dendrobatidis (strain JEL423)</name>
    <dbReference type="NCBI Taxonomy" id="403673"/>
    <lineage>
        <taxon>Eukaryota</taxon>
        <taxon>Fungi</taxon>
        <taxon>Fungi incertae sedis</taxon>
        <taxon>Chytridiomycota</taxon>
        <taxon>Chytridiomycota incertae sedis</taxon>
        <taxon>Chytridiomycetes</taxon>
        <taxon>Rhizophydiales</taxon>
        <taxon>Rhizophydiales incertae sedis</taxon>
        <taxon>Batrachochytrium</taxon>
    </lineage>
</organism>
<dbReference type="FunFam" id="3.30.200.20:FF:000856">
    <property type="entry name" value="Kinase, putative"/>
    <property type="match status" value="1"/>
</dbReference>
<evidence type="ECO:0000256" key="8">
    <source>
        <dbReference type="ARBA" id="ARBA00023193"/>
    </source>
</evidence>
<feature type="coiled-coil region" evidence="10">
    <location>
        <begin position="678"/>
        <end position="712"/>
    </location>
</feature>
<dbReference type="GO" id="GO:0017148">
    <property type="term" value="P:negative regulation of translation"/>
    <property type="evidence" value="ECO:0007669"/>
    <property type="project" value="UniProtKB-KW"/>
</dbReference>
<dbReference type="InterPro" id="IPR000719">
    <property type="entry name" value="Prot_kinase_dom"/>
</dbReference>
<evidence type="ECO:0000256" key="1">
    <source>
        <dbReference type="ARBA" id="ARBA00012513"/>
    </source>
</evidence>
<dbReference type="PANTHER" id="PTHR11042">
    <property type="entry name" value="EUKARYOTIC TRANSLATION INITIATION FACTOR 2-ALPHA KINASE EIF2-ALPHA KINASE -RELATED"/>
    <property type="match status" value="1"/>
</dbReference>
<keyword evidence="6" id="KW-0418">Kinase</keyword>
<keyword evidence="4" id="KW-0808">Transferase</keyword>
<dbReference type="OrthoDB" id="1405469at2759"/>
<keyword evidence="2" id="KW-0723">Serine/threonine-protein kinase</keyword>
<evidence type="ECO:0000256" key="7">
    <source>
        <dbReference type="ARBA" id="ARBA00022840"/>
    </source>
</evidence>
<dbReference type="SUPFAM" id="SSF56112">
    <property type="entry name" value="Protein kinase-like (PK-like)"/>
    <property type="match status" value="1"/>
</dbReference>
<dbReference type="AlphaFoldDB" id="A0A177WX97"/>
<evidence type="ECO:0000256" key="3">
    <source>
        <dbReference type="ARBA" id="ARBA00022553"/>
    </source>
</evidence>
<dbReference type="GO" id="GO:0005634">
    <property type="term" value="C:nucleus"/>
    <property type="evidence" value="ECO:0007669"/>
    <property type="project" value="TreeGrafter"/>
</dbReference>
<dbReference type="InterPro" id="IPR017441">
    <property type="entry name" value="Protein_kinase_ATP_BS"/>
</dbReference>
<dbReference type="Gene3D" id="3.30.200.20">
    <property type="entry name" value="Phosphorylase Kinase, domain 1"/>
    <property type="match status" value="1"/>
</dbReference>
<evidence type="ECO:0000313" key="12">
    <source>
        <dbReference type="EMBL" id="OAJ44598.1"/>
    </source>
</evidence>
<feature type="binding site" evidence="9">
    <location>
        <position position="270"/>
    </location>
    <ligand>
        <name>ATP</name>
        <dbReference type="ChEBI" id="CHEBI:30616"/>
    </ligand>
</feature>
<dbReference type="GO" id="GO:0005524">
    <property type="term" value="F:ATP binding"/>
    <property type="evidence" value="ECO:0007669"/>
    <property type="project" value="UniProtKB-UniRule"/>
</dbReference>
<dbReference type="PANTHER" id="PTHR11042:SF187">
    <property type="entry name" value="EUKARYOTIC TRANSLATION INITIATION FACTOR 2-ALPHA KINASE 2"/>
    <property type="match status" value="1"/>
</dbReference>
<sequence length="712" mass="80880">MNKLENHSLNHSEDEANSTFNHSLANDELVSHCISDSGPSSTPLSTPSDIHIAKGISSDYFQHHQRSVTSESTPGRRDKLRKNRQSQLLLVSLLENFCMLYDLSGDKNKQLFFVLCKQLSKMGIIASSDFIEELSTVRESYKKAFRELVMQAMEEVHAVEKSQRLLIYTESDSPNENLSQPRLSLLYSQSNVDSQWYGNALENLPSRRSWPSQEMHLEGSSPSDFSEYLQTKTSRYYDDFDELDCLGRGAFGKVHRCRNRLDGREYAVKKIRLVDRNSKNIEKVLREVKLLARVADPHVVRYYSSWLEHVQVPNECSTDASDLSDDSTSCVDTSSLESVLSSIETEYSKIVFEQKAPECDATFLQEHQSDRITSIVPAQQPDLFESAVCVQGPNFRELALFIQMELCENTLHDWLERQNACTDRMISAKRKRAAIDCFSHILSGLACIHSQGLVHRDVKPKNIYWKPYEGSSSRGEWKLGDFGLATVSELPISLSPTLSDTVLSAEKSHSKRVARTIGVGTITYASPEQLDPQQSDWYTHSSDIFSLGIILFELLCVCRTGMERATLISNLRSGILPDLLVKEYPKEATLILCMTAEDPLKRPTAQQLLVDLKLFEYALQKNKHRNVTEVHIQTDEVNIDKEQIDHAVIGSKTVLNYPNTVMQDQCVQTPIDWTCSCNHDKEGLTAQLLERIRDLENQLRESNSRYDKSLTK</sequence>
<evidence type="ECO:0000256" key="5">
    <source>
        <dbReference type="ARBA" id="ARBA00022741"/>
    </source>
</evidence>
<reference evidence="12 13" key="2">
    <citation type="submission" date="2016-05" db="EMBL/GenBank/DDBJ databases">
        <title>Lineage-specific infection strategies underlie the spectrum of fungal disease in amphibians.</title>
        <authorList>
            <person name="Cuomo C.A."/>
            <person name="Farrer R.A."/>
            <person name="James T."/>
            <person name="Longcore J."/>
            <person name="Birren B."/>
        </authorList>
    </citation>
    <scope>NUCLEOTIDE SEQUENCE [LARGE SCALE GENOMIC DNA]</scope>
    <source>
        <strain evidence="12 13">JEL423</strain>
    </source>
</reference>
<accession>A0A177WX97</accession>
<dbReference type="CDD" id="cd13996">
    <property type="entry name" value="STKc_EIF2AK"/>
    <property type="match status" value="1"/>
</dbReference>
<evidence type="ECO:0000259" key="11">
    <source>
        <dbReference type="PROSITE" id="PS50011"/>
    </source>
</evidence>
<dbReference type="InterPro" id="IPR011009">
    <property type="entry name" value="Kinase-like_dom_sf"/>
</dbReference>
<dbReference type="Pfam" id="PF00069">
    <property type="entry name" value="Pkinase"/>
    <property type="match status" value="2"/>
</dbReference>
<dbReference type="EC" id="2.7.11.1" evidence="1"/>
<keyword evidence="7 9" id="KW-0067">ATP-binding</keyword>
<dbReference type="Gene3D" id="1.10.510.10">
    <property type="entry name" value="Transferase(Phosphotransferase) domain 1"/>
    <property type="match status" value="1"/>
</dbReference>